<gene>
    <name evidence="1" type="ORF">MNB_SV-4-1253</name>
</gene>
<protein>
    <submittedName>
        <fullName evidence="1">Uncharacterized protein</fullName>
    </submittedName>
</protein>
<organism evidence="1">
    <name type="scientific">hydrothermal vent metagenome</name>
    <dbReference type="NCBI Taxonomy" id="652676"/>
    <lineage>
        <taxon>unclassified sequences</taxon>
        <taxon>metagenomes</taxon>
        <taxon>ecological metagenomes</taxon>
    </lineage>
</organism>
<name>A0A1W1E8F0_9ZZZZ</name>
<sequence length="143" mass="16571">MHALDGLKSHASAKEVRALAYDIVWRAAVLNREFDRTTPPKFHNFLVNIGLKKRGLCYHFSDGLYRYLKARKSHYRHFDFHLIGAHIGSYWLEHNALAVTRKGGRVLDGIVVDAWRQTGTVFVSPIGKDRAYRWVHRPSRECL</sequence>
<accession>A0A1W1E8F0</accession>
<proteinExistence type="predicted"/>
<reference evidence="1" key="1">
    <citation type="submission" date="2016-10" db="EMBL/GenBank/DDBJ databases">
        <authorList>
            <person name="de Groot N.N."/>
        </authorList>
    </citation>
    <scope>NUCLEOTIDE SEQUENCE</scope>
</reference>
<evidence type="ECO:0000313" key="1">
    <source>
        <dbReference type="EMBL" id="SFV90137.1"/>
    </source>
</evidence>
<dbReference type="AlphaFoldDB" id="A0A1W1E8F0"/>
<dbReference type="EMBL" id="FPIB01000010">
    <property type="protein sequence ID" value="SFV90137.1"/>
    <property type="molecule type" value="Genomic_DNA"/>
</dbReference>